<feature type="region of interest" description="Disordered" evidence="7">
    <location>
        <begin position="1"/>
        <end position="37"/>
    </location>
</feature>
<dbReference type="EMBL" id="CAACVR010000034">
    <property type="protein sequence ID" value="VEU23119.1"/>
    <property type="molecule type" value="Genomic_DNA"/>
</dbReference>
<evidence type="ECO:0000256" key="1">
    <source>
        <dbReference type="ARBA" id="ARBA00004123"/>
    </source>
</evidence>
<evidence type="ECO:0000313" key="9">
    <source>
        <dbReference type="EMBL" id="VEU23119.1"/>
    </source>
</evidence>
<keyword evidence="5" id="KW-0539">Nucleus</keyword>
<dbReference type="OrthoDB" id="427795at2759"/>
<name>A0A448YQA5_BRENA</name>
<keyword evidence="4" id="KW-0156">Chromatin regulator</keyword>
<dbReference type="Pfam" id="PF00400">
    <property type="entry name" value="WD40"/>
    <property type="match status" value="3"/>
</dbReference>
<dbReference type="FunCoup" id="A0A448YQA5">
    <property type="interactions" value="1090"/>
</dbReference>
<evidence type="ECO:0000256" key="7">
    <source>
        <dbReference type="SAM" id="MobiDB-lite"/>
    </source>
</evidence>
<dbReference type="PROSITE" id="PS00678">
    <property type="entry name" value="WD_REPEATS_1"/>
    <property type="match status" value="1"/>
</dbReference>
<organism evidence="9 10">
    <name type="scientific">Brettanomyces naardenensis</name>
    <name type="common">Yeast</name>
    <dbReference type="NCBI Taxonomy" id="13370"/>
    <lineage>
        <taxon>Eukaryota</taxon>
        <taxon>Fungi</taxon>
        <taxon>Dikarya</taxon>
        <taxon>Ascomycota</taxon>
        <taxon>Saccharomycotina</taxon>
        <taxon>Pichiomycetes</taxon>
        <taxon>Pichiales</taxon>
        <taxon>Pichiaceae</taxon>
        <taxon>Brettanomyces</taxon>
    </lineage>
</organism>
<dbReference type="SMART" id="SM00320">
    <property type="entry name" value="WD40"/>
    <property type="match status" value="5"/>
</dbReference>
<gene>
    <name evidence="9" type="ORF">BRENAR_LOCUS3850</name>
</gene>
<keyword evidence="2 6" id="KW-0853">WD repeat</keyword>
<dbReference type="InterPro" id="IPR019775">
    <property type="entry name" value="WD40_repeat_CS"/>
</dbReference>
<dbReference type="GO" id="GO:0006325">
    <property type="term" value="P:chromatin organization"/>
    <property type="evidence" value="ECO:0007669"/>
    <property type="project" value="UniProtKB-KW"/>
</dbReference>
<dbReference type="STRING" id="13370.A0A448YQA5"/>
<keyword evidence="10" id="KW-1185">Reference proteome</keyword>
<sequence>MSQGNSDQVKLELVDTEDTPSVTTPPETEGSSNEAQDEELTIVEEYKLWRKNCRYMYDFISETALTWPSLSIQWVPGGTFENKMKDTKYASVRNLLLTTHTSGEDTNYVKIASTQLPKSIFPGGKPMSPEELETVNSRLKISKKLEQDCEINRARYMPQHPRTVATINGQGGTFVYELDSHMGPVKKTTLEHHKENGFGLCWNPNVEGELLTSSDDHTVALWDYKREAEGVDKLLPRRVFSYHTDIVNDVRWHNFSSSTFGSVSEDKKFVYVDKRAEKPAIDAILSDKTSFNTLCFSKFSENLFALGGEDSNVYLYDLRNTSRQLHIMMGHTKPITNVEWDPFHENVVASSSMDRRIILWDINKIGEEQLPDEMEDGVPELLMMHGGHTGGVNDFQFSSEVPWCAGSCSDDNIVHIWKVSRKVLEENGEEGYKVEVDEELE</sequence>
<protein>
    <submittedName>
        <fullName evidence="9">DEKNAAC104233</fullName>
    </submittedName>
</protein>
<dbReference type="PANTHER" id="PTHR22850">
    <property type="entry name" value="WD40 REPEAT FAMILY"/>
    <property type="match status" value="1"/>
</dbReference>
<feature type="domain" description="Histone-binding protein RBBP4-like N-terminal" evidence="8">
    <location>
        <begin position="44"/>
        <end position="118"/>
    </location>
</feature>
<evidence type="ECO:0000259" key="8">
    <source>
        <dbReference type="Pfam" id="PF12265"/>
    </source>
</evidence>
<evidence type="ECO:0000256" key="5">
    <source>
        <dbReference type="ARBA" id="ARBA00023242"/>
    </source>
</evidence>
<dbReference type="AlphaFoldDB" id="A0A448YQA5"/>
<dbReference type="InterPro" id="IPR036322">
    <property type="entry name" value="WD40_repeat_dom_sf"/>
</dbReference>
<feature type="compositionally biased region" description="Polar residues" evidence="7">
    <location>
        <begin position="19"/>
        <end position="34"/>
    </location>
</feature>
<dbReference type="Pfam" id="PF12265">
    <property type="entry name" value="CAF1C_H4-bd"/>
    <property type="match status" value="1"/>
</dbReference>
<dbReference type="PROSITE" id="PS50082">
    <property type="entry name" value="WD_REPEATS_2"/>
    <property type="match status" value="2"/>
</dbReference>
<dbReference type="PROSITE" id="PS50294">
    <property type="entry name" value="WD_REPEATS_REGION"/>
    <property type="match status" value="1"/>
</dbReference>
<dbReference type="InParanoid" id="A0A448YQA5"/>
<dbReference type="Gene3D" id="2.130.10.10">
    <property type="entry name" value="YVTN repeat-like/Quinoprotein amine dehydrogenase"/>
    <property type="match status" value="1"/>
</dbReference>
<feature type="repeat" description="WD" evidence="6">
    <location>
        <begin position="190"/>
        <end position="223"/>
    </location>
</feature>
<evidence type="ECO:0000256" key="2">
    <source>
        <dbReference type="ARBA" id="ARBA00022574"/>
    </source>
</evidence>
<accession>A0A448YQA5</accession>
<dbReference type="SUPFAM" id="SSF50978">
    <property type="entry name" value="WD40 repeat-like"/>
    <property type="match status" value="1"/>
</dbReference>
<dbReference type="Proteomes" id="UP000290900">
    <property type="component" value="Unassembled WGS sequence"/>
</dbReference>
<comment type="subcellular location">
    <subcellularLocation>
        <location evidence="1">Nucleus</location>
    </subcellularLocation>
</comment>
<dbReference type="InterPro" id="IPR001680">
    <property type="entry name" value="WD40_rpt"/>
</dbReference>
<evidence type="ECO:0000256" key="4">
    <source>
        <dbReference type="ARBA" id="ARBA00022853"/>
    </source>
</evidence>
<reference evidence="9 10" key="1">
    <citation type="submission" date="2018-12" db="EMBL/GenBank/DDBJ databases">
        <authorList>
            <person name="Tiukova I."/>
            <person name="Dainat J."/>
        </authorList>
    </citation>
    <scope>NUCLEOTIDE SEQUENCE [LARGE SCALE GENOMIC DNA]</scope>
</reference>
<dbReference type="InterPro" id="IPR022052">
    <property type="entry name" value="Histone-bd_RBBP4-like_N"/>
</dbReference>
<dbReference type="InterPro" id="IPR015943">
    <property type="entry name" value="WD40/YVTN_repeat-like_dom_sf"/>
</dbReference>
<feature type="repeat" description="WD" evidence="6">
    <location>
        <begin position="328"/>
        <end position="363"/>
    </location>
</feature>
<keyword evidence="3" id="KW-0677">Repeat</keyword>
<dbReference type="GO" id="GO:0005634">
    <property type="term" value="C:nucleus"/>
    <property type="evidence" value="ECO:0007669"/>
    <property type="project" value="UniProtKB-SubCell"/>
</dbReference>
<dbReference type="InterPro" id="IPR050459">
    <property type="entry name" value="WD_repeat_RBAP46/RBAP48/MSI1"/>
</dbReference>
<evidence type="ECO:0000313" key="10">
    <source>
        <dbReference type="Proteomes" id="UP000290900"/>
    </source>
</evidence>
<evidence type="ECO:0000256" key="6">
    <source>
        <dbReference type="PROSITE-ProRule" id="PRU00221"/>
    </source>
</evidence>
<evidence type="ECO:0000256" key="3">
    <source>
        <dbReference type="ARBA" id="ARBA00022737"/>
    </source>
</evidence>
<proteinExistence type="predicted"/>